<sequence>MANLLGLPDELLLKIAHYLYQDAGSRQQALVNLALSSRELTGIATKLFYQAPAVTELQILNFQRSVLTLKDVSKNITKLDLNLEKPGLYKASEFRATAELHGACAPRQHPCVLYQSPAVQASGHVPGNVPEAQGAFYTNHECGVQ</sequence>
<gene>
    <name evidence="1" type="ORF">BU23DRAFT_197065</name>
</gene>
<evidence type="ECO:0000313" key="1">
    <source>
        <dbReference type="EMBL" id="KAF1970943.1"/>
    </source>
</evidence>
<dbReference type="AlphaFoldDB" id="A0A6A5V0J4"/>
<proteinExistence type="predicted"/>
<accession>A0A6A5V0J4</accession>
<name>A0A6A5V0J4_9PLEO</name>
<keyword evidence="2" id="KW-1185">Reference proteome</keyword>
<reference evidence="1" key="1">
    <citation type="journal article" date="2020" name="Stud. Mycol.">
        <title>101 Dothideomycetes genomes: a test case for predicting lifestyles and emergence of pathogens.</title>
        <authorList>
            <person name="Haridas S."/>
            <person name="Albert R."/>
            <person name="Binder M."/>
            <person name="Bloem J."/>
            <person name="Labutti K."/>
            <person name="Salamov A."/>
            <person name="Andreopoulos B."/>
            <person name="Baker S."/>
            <person name="Barry K."/>
            <person name="Bills G."/>
            <person name="Bluhm B."/>
            <person name="Cannon C."/>
            <person name="Castanera R."/>
            <person name="Culley D."/>
            <person name="Daum C."/>
            <person name="Ezra D."/>
            <person name="Gonzalez J."/>
            <person name="Henrissat B."/>
            <person name="Kuo A."/>
            <person name="Liang C."/>
            <person name="Lipzen A."/>
            <person name="Lutzoni F."/>
            <person name="Magnuson J."/>
            <person name="Mondo S."/>
            <person name="Nolan M."/>
            <person name="Ohm R."/>
            <person name="Pangilinan J."/>
            <person name="Park H.-J."/>
            <person name="Ramirez L."/>
            <person name="Alfaro M."/>
            <person name="Sun H."/>
            <person name="Tritt A."/>
            <person name="Yoshinaga Y."/>
            <person name="Zwiers L.-H."/>
            <person name="Turgeon B."/>
            <person name="Goodwin S."/>
            <person name="Spatafora J."/>
            <person name="Crous P."/>
            <person name="Grigoriev I."/>
        </authorList>
    </citation>
    <scope>NUCLEOTIDE SEQUENCE</scope>
    <source>
        <strain evidence="1">CBS 107.79</strain>
    </source>
</reference>
<organism evidence="1 2">
    <name type="scientific">Bimuria novae-zelandiae CBS 107.79</name>
    <dbReference type="NCBI Taxonomy" id="1447943"/>
    <lineage>
        <taxon>Eukaryota</taxon>
        <taxon>Fungi</taxon>
        <taxon>Dikarya</taxon>
        <taxon>Ascomycota</taxon>
        <taxon>Pezizomycotina</taxon>
        <taxon>Dothideomycetes</taxon>
        <taxon>Pleosporomycetidae</taxon>
        <taxon>Pleosporales</taxon>
        <taxon>Massarineae</taxon>
        <taxon>Didymosphaeriaceae</taxon>
        <taxon>Bimuria</taxon>
    </lineage>
</organism>
<dbReference type="Proteomes" id="UP000800036">
    <property type="component" value="Unassembled WGS sequence"/>
</dbReference>
<protein>
    <recommendedName>
        <fullName evidence="3">F-box domain-containing protein</fullName>
    </recommendedName>
</protein>
<evidence type="ECO:0000313" key="2">
    <source>
        <dbReference type="Proteomes" id="UP000800036"/>
    </source>
</evidence>
<evidence type="ECO:0008006" key="3">
    <source>
        <dbReference type="Google" id="ProtNLM"/>
    </source>
</evidence>
<dbReference type="EMBL" id="ML976696">
    <property type="protein sequence ID" value="KAF1970943.1"/>
    <property type="molecule type" value="Genomic_DNA"/>
</dbReference>